<reference evidence="1 2" key="1">
    <citation type="submission" date="2016-07" db="EMBL/GenBank/DDBJ databases">
        <title>Pervasive Adenine N6-methylation of Active Genes in Fungi.</title>
        <authorList>
            <consortium name="DOE Joint Genome Institute"/>
            <person name="Mondo S.J."/>
            <person name="Dannebaum R.O."/>
            <person name="Kuo R.C."/>
            <person name="Labutti K."/>
            <person name="Haridas S."/>
            <person name="Kuo A."/>
            <person name="Salamov A."/>
            <person name="Ahrendt S.R."/>
            <person name="Lipzen A."/>
            <person name="Sullivan W."/>
            <person name="Andreopoulos W.B."/>
            <person name="Clum A."/>
            <person name="Lindquist E."/>
            <person name="Daum C."/>
            <person name="Ramamoorthy G.K."/>
            <person name="Gryganskyi A."/>
            <person name="Culley D."/>
            <person name="Magnuson J.K."/>
            <person name="James T.Y."/>
            <person name="O'Malley M.A."/>
            <person name="Stajich J.E."/>
            <person name="Spatafora J.W."/>
            <person name="Visel A."/>
            <person name="Grigoriev I.V."/>
        </authorList>
    </citation>
    <scope>NUCLEOTIDE SEQUENCE [LARGE SCALE GENOMIC DNA]</scope>
    <source>
        <strain evidence="1 2">ATCC 12442</strain>
    </source>
</reference>
<evidence type="ECO:0000313" key="1">
    <source>
        <dbReference type="EMBL" id="ORX70335.1"/>
    </source>
</evidence>
<gene>
    <name evidence="1" type="ORF">DL89DRAFT_155637</name>
</gene>
<dbReference type="EMBL" id="MCFD01000006">
    <property type="protein sequence ID" value="ORX70335.1"/>
    <property type="molecule type" value="Genomic_DNA"/>
</dbReference>
<evidence type="ECO:0000313" key="2">
    <source>
        <dbReference type="Proteomes" id="UP000193922"/>
    </source>
</evidence>
<keyword evidence="2" id="KW-1185">Reference proteome</keyword>
<name>A0A1Y1WAD5_9FUNG</name>
<protein>
    <submittedName>
        <fullName evidence="1">Uncharacterized protein</fullName>
    </submittedName>
</protein>
<sequence>MCASNEGSMLPHSCIPPPPLLSMCLPTWTSCHIGARRCQVRQLSDQRPLPLCCENATWHPCICWFCLISRVVGTACSMVPLSAKGVAIGFGTCGGVFAPKQKPTAKYPYMQATSAHCTSMGTAPCSVFLAGVIPCPLARMPGCDVGRTEGKGLLGSRLLCLQRIATPMLLSSRRAQYRIRDYYI</sequence>
<proteinExistence type="predicted"/>
<dbReference type="RefSeq" id="XP_040743973.1">
    <property type="nucleotide sequence ID" value="XM_040883613.1"/>
</dbReference>
<dbReference type="GeneID" id="63800261"/>
<organism evidence="1 2">
    <name type="scientific">Linderina pennispora</name>
    <dbReference type="NCBI Taxonomy" id="61395"/>
    <lineage>
        <taxon>Eukaryota</taxon>
        <taxon>Fungi</taxon>
        <taxon>Fungi incertae sedis</taxon>
        <taxon>Zoopagomycota</taxon>
        <taxon>Kickxellomycotina</taxon>
        <taxon>Kickxellomycetes</taxon>
        <taxon>Kickxellales</taxon>
        <taxon>Kickxellaceae</taxon>
        <taxon>Linderina</taxon>
    </lineage>
</organism>
<accession>A0A1Y1WAD5</accession>
<comment type="caution">
    <text evidence="1">The sequence shown here is derived from an EMBL/GenBank/DDBJ whole genome shotgun (WGS) entry which is preliminary data.</text>
</comment>
<dbReference type="Proteomes" id="UP000193922">
    <property type="component" value="Unassembled WGS sequence"/>
</dbReference>
<dbReference type="AlphaFoldDB" id="A0A1Y1WAD5"/>